<dbReference type="AlphaFoldDB" id="A0A154V233"/>
<dbReference type="InterPro" id="IPR016032">
    <property type="entry name" value="Sig_transdc_resp-reg_C-effctor"/>
</dbReference>
<protein>
    <submittedName>
        <fullName evidence="8">LuxR family transcriptional regulator</fullName>
    </submittedName>
</protein>
<dbReference type="OrthoDB" id="9808843at2"/>
<dbReference type="InterPro" id="IPR001789">
    <property type="entry name" value="Sig_transdc_resp-reg_receiver"/>
</dbReference>
<dbReference type="PANTHER" id="PTHR43214:SF24">
    <property type="entry name" value="TRANSCRIPTIONAL REGULATORY PROTEIN NARL-RELATED"/>
    <property type="match status" value="1"/>
</dbReference>
<dbReference type="CDD" id="cd17535">
    <property type="entry name" value="REC_NarL-like"/>
    <property type="match status" value="1"/>
</dbReference>
<dbReference type="InterPro" id="IPR000792">
    <property type="entry name" value="Tscrpt_reg_LuxR_C"/>
</dbReference>
<name>A0A154V233_9MICO</name>
<keyword evidence="1 5" id="KW-0597">Phosphoprotein</keyword>
<dbReference type="PRINTS" id="PR00038">
    <property type="entry name" value="HTHLUXR"/>
</dbReference>
<evidence type="ECO:0000313" key="8">
    <source>
        <dbReference type="EMBL" id="KZC95428.1"/>
    </source>
</evidence>
<organism evidence="8 9">
    <name type="scientific">Clavibacter tessellarius</name>
    <dbReference type="NCBI Taxonomy" id="31965"/>
    <lineage>
        <taxon>Bacteria</taxon>
        <taxon>Bacillati</taxon>
        <taxon>Actinomycetota</taxon>
        <taxon>Actinomycetes</taxon>
        <taxon>Micrococcales</taxon>
        <taxon>Microbacteriaceae</taxon>
        <taxon>Clavibacter</taxon>
    </lineage>
</organism>
<keyword evidence="3" id="KW-0238">DNA-binding</keyword>
<dbReference type="PROSITE" id="PS00622">
    <property type="entry name" value="HTH_LUXR_1"/>
    <property type="match status" value="1"/>
</dbReference>
<accession>A0A154V233</accession>
<dbReference type="PANTHER" id="PTHR43214">
    <property type="entry name" value="TWO-COMPONENT RESPONSE REGULATOR"/>
    <property type="match status" value="1"/>
</dbReference>
<feature type="modified residue" description="4-aspartylphosphate" evidence="5">
    <location>
        <position position="58"/>
    </location>
</feature>
<keyword evidence="2" id="KW-0805">Transcription regulation</keyword>
<feature type="domain" description="HTH luxR-type" evidence="6">
    <location>
        <begin position="147"/>
        <end position="212"/>
    </location>
</feature>
<evidence type="ECO:0000256" key="3">
    <source>
        <dbReference type="ARBA" id="ARBA00023125"/>
    </source>
</evidence>
<dbReference type="PROSITE" id="PS50110">
    <property type="entry name" value="RESPONSE_REGULATORY"/>
    <property type="match status" value="1"/>
</dbReference>
<dbReference type="EMBL" id="LQXA01000024">
    <property type="protein sequence ID" value="KZC95428.1"/>
    <property type="molecule type" value="Genomic_DNA"/>
</dbReference>
<evidence type="ECO:0000256" key="2">
    <source>
        <dbReference type="ARBA" id="ARBA00023015"/>
    </source>
</evidence>
<dbReference type="Proteomes" id="UP000076218">
    <property type="component" value="Unassembled WGS sequence"/>
</dbReference>
<keyword evidence="4" id="KW-0804">Transcription</keyword>
<evidence type="ECO:0000259" key="6">
    <source>
        <dbReference type="PROSITE" id="PS50043"/>
    </source>
</evidence>
<dbReference type="InterPro" id="IPR011006">
    <property type="entry name" value="CheY-like_superfamily"/>
</dbReference>
<dbReference type="Pfam" id="PF00196">
    <property type="entry name" value="GerE"/>
    <property type="match status" value="1"/>
</dbReference>
<dbReference type="InterPro" id="IPR058245">
    <property type="entry name" value="NreC/VraR/RcsB-like_REC"/>
</dbReference>
<evidence type="ECO:0000259" key="7">
    <source>
        <dbReference type="PROSITE" id="PS50110"/>
    </source>
</evidence>
<dbReference type="SMART" id="SM00448">
    <property type="entry name" value="REC"/>
    <property type="match status" value="1"/>
</dbReference>
<dbReference type="SMART" id="SM00421">
    <property type="entry name" value="HTH_LUXR"/>
    <property type="match status" value="1"/>
</dbReference>
<gene>
    <name evidence="8" type="ORF">AWH51_07930</name>
</gene>
<comment type="caution">
    <text evidence="8">The sequence shown here is derived from an EMBL/GenBank/DDBJ whole genome shotgun (WGS) entry which is preliminary data.</text>
</comment>
<dbReference type="STRING" id="31965.AWH51_07930"/>
<dbReference type="GO" id="GO:0000160">
    <property type="term" value="P:phosphorelay signal transduction system"/>
    <property type="evidence" value="ECO:0007669"/>
    <property type="project" value="InterPro"/>
</dbReference>
<dbReference type="SUPFAM" id="SSF46894">
    <property type="entry name" value="C-terminal effector domain of the bipartite response regulators"/>
    <property type="match status" value="1"/>
</dbReference>
<evidence type="ECO:0000256" key="1">
    <source>
        <dbReference type="ARBA" id="ARBA00022553"/>
    </source>
</evidence>
<evidence type="ECO:0000313" key="9">
    <source>
        <dbReference type="Proteomes" id="UP000076218"/>
    </source>
</evidence>
<evidence type="ECO:0000256" key="5">
    <source>
        <dbReference type="PROSITE-ProRule" id="PRU00169"/>
    </source>
</evidence>
<reference evidence="8 9" key="1">
    <citation type="submission" date="2016-01" db="EMBL/GenBank/DDBJ databases">
        <title>Draft genome sequence of Clavibacter michiganensis subsp. tessellarius DOAB 609.</title>
        <authorList>
            <person name="Tambong J.T."/>
        </authorList>
    </citation>
    <scope>NUCLEOTIDE SEQUENCE [LARGE SCALE GENOMIC DNA]</scope>
    <source>
        <strain evidence="8 9">DOAB 609</strain>
    </source>
</reference>
<dbReference type="PROSITE" id="PS50043">
    <property type="entry name" value="HTH_LUXR_2"/>
    <property type="match status" value="1"/>
</dbReference>
<evidence type="ECO:0000256" key="4">
    <source>
        <dbReference type="ARBA" id="ARBA00023163"/>
    </source>
</evidence>
<dbReference type="CDD" id="cd06170">
    <property type="entry name" value="LuxR_C_like"/>
    <property type="match status" value="1"/>
</dbReference>
<dbReference type="RefSeq" id="WP_063071203.1">
    <property type="nucleotide sequence ID" value="NZ_LQXA01000024.1"/>
</dbReference>
<dbReference type="Pfam" id="PF00072">
    <property type="entry name" value="Response_reg"/>
    <property type="match status" value="1"/>
</dbReference>
<dbReference type="SUPFAM" id="SSF52172">
    <property type="entry name" value="CheY-like"/>
    <property type="match status" value="1"/>
</dbReference>
<sequence>MTGPQIRVAVVDDHPVVRAGLAALLASADGIEVVGQAPDGDAAIALAVSERPDVVLMDLRMPGLDGVGATARIREEAPDVRVLVLTTYETDASILTAIEAGASGYLLKAAPEEEILAGVRAVARGDVALAPALAARLVRQVARPAAPAAPAPTLSPRETQVLALVAAGRTNARIALELHVTPATVKTHLLHVFEKLGVGDRTRAVTLAMELGLLPSATGSARG</sequence>
<dbReference type="GO" id="GO:0003677">
    <property type="term" value="F:DNA binding"/>
    <property type="evidence" value="ECO:0007669"/>
    <property type="project" value="UniProtKB-KW"/>
</dbReference>
<feature type="domain" description="Response regulatory" evidence="7">
    <location>
        <begin position="7"/>
        <end position="123"/>
    </location>
</feature>
<proteinExistence type="predicted"/>
<dbReference type="GO" id="GO:0006355">
    <property type="term" value="P:regulation of DNA-templated transcription"/>
    <property type="evidence" value="ECO:0007669"/>
    <property type="project" value="InterPro"/>
</dbReference>
<dbReference type="InterPro" id="IPR039420">
    <property type="entry name" value="WalR-like"/>
</dbReference>
<dbReference type="Gene3D" id="3.40.50.2300">
    <property type="match status" value="1"/>
</dbReference>